<feature type="non-terminal residue" evidence="1">
    <location>
        <position position="1"/>
    </location>
</feature>
<protein>
    <submittedName>
        <fullName evidence="1">1703_t:CDS:1</fullName>
    </submittedName>
</protein>
<keyword evidence="2" id="KW-1185">Reference proteome</keyword>
<name>A0A9W4TET6_9GLOM</name>
<dbReference type="Proteomes" id="UP001153678">
    <property type="component" value="Unassembled WGS sequence"/>
</dbReference>
<accession>A0A9W4TET6</accession>
<dbReference type="EMBL" id="CAMKVN010025423">
    <property type="protein sequence ID" value="CAI2200780.1"/>
    <property type="molecule type" value="Genomic_DNA"/>
</dbReference>
<proteinExistence type="predicted"/>
<dbReference type="OrthoDB" id="2364732at2759"/>
<organism evidence="1 2">
    <name type="scientific">Funneliformis geosporum</name>
    <dbReference type="NCBI Taxonomy" id="1117311"/>
    <lineage>
        <taxon>Eukaryota</taxon>
        <taxon>Fungi</taxon>
        <taxon>Fungi incertae sedis</taxon>
        <taxon>Mucoromycota</taxon>
        <taxon>Glomeromycotina</taxon>
        <taxon>Glomeromycetes</taxon>
        <taxon>Glomerales</taxon>
        <taxon>Glomeraceae</taxon>
        <taxon>Funneliformis</taxon>
    </lineage>
</organism>
<evidence type="ECO:0000313" key="2">
    <source>
        <dbReference type="Proteomes" id="UP001153678"/>
    </source>
</evidence>
<gene>
    <name evidence="1" type="ORF">FWILDA_LOCUS19738</name>
</gene>
<dbReference type="AlphaFoldDB" id="A0A9W4TET6"/>
<feature type="non-terminal residue" evidence="1">
    <location>
        <position position="77"/>
    </location>
</feature>
<evidence type="ECO:0000313" key="1">
    <source>
        <dbReference type="EMBL" id="CAI2200780.1"/>
    </source>
</evidence>
<reference evidence="1" key="1">
    <citation type="submission" date="2022-08" db="EMBL/GenBank/DDBJ databases">
        <authorList>
            <person name="Kallberg Y."/>
            <person name="Tangrot J."/>
            <person name="Rosling A."/>
        </authorList>
    </citation>
    <scope>NUCLEOTIDE SEQUENCE</scope>
    <source>
        <strain evidence="1">Wild A</strain>
    </source>
</reference>
<sequence>MALTIIDSNALFNSYNQSKYSNKLLESAWQFEIYRAISKCLPKGIYISPEVGRIFCQGGFVDLYIPTYKWAIELLIE</sequence>
<comment type="caution">
    <text evidence="1">The sequence shown here is derived from an EMBL/GenBank/DDBJ whole genome shotgun (WGS) entry which is preliminary data.</text>
</comment>